<gene>
    <name evidence="4" type="ORF">AVDCRST_MAG60-1781</name>
</gene>
<reference evidence="4" key="1">
    <citation type="submission" date="2020-02" db="EMBL/GenBank/DDBJ databases">
        <authorList>
            <person name="Meier V. D."/>
        </authorList>
    </citation>
    <scope>NUCLEOTIDE SEQUENCE</scope>
    <source>
        <strain evidence="4">AVDCRST_MAG60</strain>
    </source>
</reference>
<keyword evidence="2" id="KW-0732">Signal</keyword>
<feature type="domain" description="Peptidase M15C" evidence="3">
    <location>
        <begin position="223"/>
        <end position="301"/>
    </location>
</feature>
<dbReference type="InterPro" id="IPR039561">
    <property type="entry name" value="Peptidase_M15C"/>
</dbReference>
<dbReference type="EMBL" id="CADCUN010000192">
    <property type="protein sequence ID" value="CAA9395120.1"/>
    <property type="molecule type" value="Genomic_DNA"/>
</dbReference>
<organism evidence="4">
    <name type="scientific">uncultured Nocardioides sp</name>
    <dbReference type="NCBI Taxonomy" id="198441"/>
    <lineage>
        <taxon>Bacteria</taxon>
        <taxon>Bacillati</taxon>
        <taxon>Actinomycetota</taxon>
        <taxon>Actinomycetes</taxon>
        <taxon>Propionibacteriales</taxon>
        <taxon>Nocardioidaceae</taxon>
        <taxon>Nocardioides</taxon>
        <taxon>environmental samples</taxon>
    </lineage>
</organism>
<dbReference type="Gene3D" id="3.30.1380.10">
    <property type="match status" value="1"/>
</dbReference>
<feature type="chain" id="PRO_5026962611" description="Peptidase M15C domain-containing protein" evidence="2">
    <location>
        <begin position="25"/>
        <end position="305"/>
    </location>
</feature>
<dbReference type="PROSITE" id="PS51257">
    <property type="entry name" value="PROKAR_LIPOPROTEIN"/>
    <property type="match status" value="1"/>
</dbReference>
<feature type="region of interest" description="Disordered" evidence="1">
    <location>
        <begin position="64"/>
        <end position="95"/>
    </location>
</feature>
<protein>
    <recommendedName>
        <fullName evidence="3">Peptidase M15C domain-containing protein</fullName>
    </recommendedName>
</protein>
<feature type="signal peptide" evidence="2">
    <location>
        <begin position="1"/>
        <end position="24"/>
    </location>
</feature>
<evidence type="ECO:0000259" key="3">
    <source>
        <dbReference type="Pfam" id="PF13539"/>
    </source>
</evidence>
<dbReference type="GO" id="GO:0008233">
    <property type="term" value="F:peptidase activity"/>
    <property type="evidence" value="ECO:0007669"/>
    <property type="project" value="InterPro"/>
</dbReference>
<dbReference type="InterPro" id="IPR009045">
    <property type="entry name" value="Zn_M74/Hedgehog-like"/>
</dbReference>
<dbReference type="AlphaFoldDB" id="A0A6J4NXC9"/>
<name>A0A6J4NXC9_9ACTN</name>
<dbReference type="SUPFAM" id="SSF55166">
    <property type="entry name" value="Hedgehog/DD-peptidase"/>
    <property type="match status" value="1"/>
</dbReference>
<accession>A0A6J4NXC9</accession>
<sequence length="305" mass="32335">MTRTTPLAATVVVLATLLTGCGGASGGASGGPAESSAEVVVSAAGPSTRPAAGCVERGLAGTQRCPATGFGSRPPGWLGTRELPRTSSGYGEVQATPPALRRRRWTLPDTVAMLPGKGFAAKVVSPAPAGVVRRSTWEPGCPVAASDLAWLRLTFWGFDAQRHTGELLVHRTVADDIVSVFRTLYRERFPQEQVVIVRSYDPDAPPTGDGNGTGSFVCRPATGATYFSQHAYGLAIDLNTFQNPYQKADVVLPELASAYLRRDAVRPGMVVSGGPVIGAFARIGWEWGGYWNSAKDYQHFSQNGR</sequence>
<evidence type="ECO:0000313" key="4">
    <source>
        <dbReference type="EMBL" id="CAA9395120.1"/>
    </source>
</evidence>
<evidence type="ECO:0000256" key="2">
    <source>
        <dbReference type="SAM" id="SignalP"/>
    </source>
</evidence>
<evidence type="ECO:0000256" key="1">
    <source>
        <dbReference type="SAM" id="MobiDB-lite"/>
    </source>
</evidence>
<dbReference type="Pfam" id="PF13539">
    <property type="entry name" value="Peptidase_M15_4"/>
    <property type="match status" value="1"/>
</dbReference>
<proteinExistence type="predicted"/>